<gene>
    <name evidence="1" type="ORF">CISIN_1g041870mg</name>
</gene>
<evidence type="ECO:0000313" key="2">
    <source>
        <dbReference type="Proteomes" id="UP000027120"/>
    </source>
</evidence>
<feature type="non-terminal residue" evidence="1">
    <location>
        <position position="1"/>
    </location>
</feature>
<reference evidence="1 2" key="1">
    <citation type="submission" date="2014-04" db="EMBL/GenBank/DDBJ databases">
        <authorList>
            <consortium name="International Citrus Genome Consortium"/>
            <person name="Gmitter F."/>
            <person name="Chen C."/>
            <person name="Farmerie W."/>
            <person name="Harkins T."/>
            <person name="Desany B."/>
            <person name="Mohiuddin M."/>
            <person name="Kodira C."/>
            <person name="Borodovsky M."/>
            <person name="Lomsadze A."/>
            <person name="Burns P."/>
            <person name="Jenkins J."/>
            <person name="Prochnik S."/>
            <person name="Shu S."/>
            <person name="Chapman J."/>
            <person name="Pitluck S."/>
            <person name="Schmutz J."/>
            <person name="Rokhsar D."/>
        </authorList>
    </citation>
    <scope>NUCLEOTIDE SEQUENCE</scope>
</reference>
<organism evidence="1 2">
    <name type="scientific">Citrus sinensis</name>
    <name type="common">Sweet orange</name>
    <name type="synonym">Citrus aurantium var. sinensis</name>
    <dbReference type="NCBI Taxonomy" id="2711"/>
    <lineage>
        <taxon>Eukaryota</taxon>
        <taxon>Viridiplantae</taxon>
        <taxon>Streptophyta</taxon>
        <taxon>Embryophyta</taxon>
        <taxon>Tracheophyta</taxon>
        <taxon>Spermatophyta</taxon>
        <taxon>Magnoliopsida</taxon>
        <taxon>eudicotyledons</taxon>
        <taxon>Gunneridae</taxon>
        <taxon>Pentapetalae</taxon>
        <taxon>rosids</taxon>
        <taxon>malvids</taxon>
        <taxon>Sapindales</taxon>
        <taxon>Rutaceae</taxon>
        <taxon>Aurantioideae</taxon>
        <taxon>Citrus</taxon>
    </lineage>
</organism>
<proteinExistence type="predicted"/>
<protein>
    <submittedName>
        <fullName evidence="1">Uncharacterized protein</fullName>
    </submittedName>
</protein>
<dbReference type="Pfam" id="PF14223">
    <property type="entry name" value="Retrotran_gag_2"/>
    <property type="match status" value="1"/>
</dbReference>
<dbReference type="Proteomes" id="UP000027120">
    <property type="component" value="Unassembled WGS sequence"/>
</dbReference>
<feature type="non-terminal residue" evidence="1">
    <location>
        <position position="194"/>
    </location>
</feature>
<dbReference type="AlphaFoldDB" id="A0A067DET3"/>
<accession>A0A067DET3</accession>
<dbReference type="PANTHER" id="PTHR47592:SF27">
    <property type="entry name" value="OS08G0421700 PROTEIN"/>
    <property type="match status" value="1"/>
</dbReference>
<evidence type="ECO:0000313" key="1">
    <source>
        <dbReference type="EMBL" id="KDO37542.1"/>
    </source>
</evidence>
<dbReference type="PANTHER" id="PTHR47592">
    <property type="entry name" value="PBF68 PROTEIN"/>
    <property type="match status" value="1"/>
</dbReference>
<sequence length="194" mass="22768">LILLMDAVTDATLMAATKALPDTKKIEPFGGNFFKWWHDRIYDTLHAMNLDEFLTEPPPDSDSENYEVLLQNWIKANRNMLEPKSMSLLIFLDFKMTEDKEVTSQIHGFHMLINDLKNENIIVPESFVVGRLIEKLPNSWKDYKKNNKHERKHKNLEDAIVHIRTEEKHRQMDQLEEAKEITFKANIAENEAHP</sequence>
<name>A0A067DET3_CITSI</name>
<dbReference type="EMBL" id="KK790338">
    <property type="protein sequence ID" value="KDO37542.1"/>
    <property type="molecule type" value="Genomic_DNA"/>
</dbReference>
<keyword evidence="2" id="KW-1185">Reference proteome</keyword>